<evidence type="ECO:0000313" key="2">
    <source>
        <dbReference type="Proteomes" id="UP000008761"/>
    </source>
</evidence>
<dbReference type="AlphaFoldDB" id="J0YMA6"/>
<comment type="caution">
    <text evidence="1">The sequence shown here is derived from an EMBL/GenBank/DDBJ whole genome shotgun (WGS) entry which is preliminary data.</text>
</comment>
<name>J0YMA6_9HYPH</name>
<accession>J0YMA6</accession>
<dbReference type="Proteomes" id="UP000008761">
    <property type="component" value="Unassembled WGS sequence"/>
</dbReference>
<dbReference type="EMBL" id="AIME01000003">
    <property type="protein sequence ID" value="EJF75748.1"/>
    <property type="molecule type" value="Genomic_DNA"/>
</dbReference>
<reference evidence="1 2" key="1">
    <citation type="submission" date="2012-03" db="EMBL/GenBank/DDBJ databases">
        <title>The Genome Sequence of Bartonella alsatica IBS 382.</title>
        <authorList>
            <consortium name="The Broad Institute Genome Sequencing Platform"/>
            <consortium name="The Broad Institute Genome Sequencing Center for Infectious Disease"/>
            <person name="Feldgarden M."/>
            <person name="Kirby J."/>
            <person name="Kosoy M."/>
            <person name="Birtles R."/>
            <person name="Probert W.S."/>
            <person name="Chiaraviglio L."/>
            <person name="Young S.K."/>
            <person name="Zeng Q."/>
            <person name="Gargeya S."/>
            <person name="Fitzgerald M."/>
            <person name="Haas B."/>
            <person name="Abouelleil A."/>
            <person name="Alvarado L."/>
            <person name="Arachchi H.M."/>
            <person name="Berlin A."/>
            <person name="Chapman S.B."/>
            <person name="Gearin G."/>
            <person name="Goldberg J."/>
            <person name="Griggs A."/>
            <person name="Gujja S."/>
            <person name="Hansen M."/>
            <person name="Heiman D."/>
            <person name="Howarth C."/>
            <person name="Larimer J."/>
            <person name="Lui A."/>
            <person name="MacDonald P.J.P."/>
            <person name="McCowen C."/>
            <person name="Montmayeur A."/>
            <person name="Murphy C."/>
            <person name="Neiman D."/>
            <person name="Pearson M."/>
            <person name="Priest M."/>
            <person name="Roberts A."/>
            <person name="Saif S."/>
            <person name="Shea T."/>
            <person name="Sisk P."/>
            <person name="Stolte C."/>
            <person name="Sykes S."/>
            <person name="Wortman J."/>
            <person name="Nusbaum C."/>
            <person name="Birren B."/>
        </authorList>
    </citation>
    <scope>NUCLEOTIDE SEQUENCE [LARGE SCALE GENOMIC DNA]</scope>
    <source>
        <strain evidence="1 2">IBS 382</strain>
    </source>
</reference>
<dbReference type="STRING" id="1094551.MEC_00303"/>
<proteinExistence type="predicted"/>
<sequence length="47" mass="5237">MKEVVLNDFGGGRGSLLTRFISTLAVKKELTSDEKSLKCVYIYTLLV</sequence>
<evidence type="ECO:0000313" key="1">
    <source>
        <dbReference type="EMBL" id="EJF75748.1"/>
    </source>
</evidence>
<organism evidence="1 2">
    <name type="scientific">Bartonella alsatica IBS 382</name>
    <dbReference type="NCBI Taxonomy" id="1094551"/>
    <lineage>
        <taxon>Bacteria</taxon>
        <taxon>Pseudomonadati</taxon>
        <taxon>Pseudomonadota</taxon>
        <taxon>Alphaproteobacteria</taxon>
        <taxon>Hyphomicrobiales</taxon>
        <taxon>Bartonellaceae</taxon>
        <taxon>Bartonella</taxon>
    </lineage>
</organism>
<gene>
    <name evidence="1" type="ORF">MEC_00303</name>
</gene>
<dbReference type="HOGENOM" id="CLU_3165036_0_0_5"/>
<protein>
    <submittedName>
        <fullName evidence="1">Uncharacterized protein</fullName>
    </submittedName>
</protein>